<evidence type="ECO:0000259" key="1">
    <source>
        <dbReference type="PROSITE" id="PS50930"/>
    </source>
</evidence>
<dbReference type="SMART" id="SM00850">
    <property type="entry name" value="LytTR"/>
    <property type="match status" value="1"/>
</dbReference>
<dbReference type="InterPro" id="IPR007492">
    <property type="entry name" value="LytTR_DNA-bd_dom"/>
</dbReference>
<accession>A0A645CNE7</accession>
<dbReference type="Pfam" id="PF04397">
    <property type="entry name" value="LytTR"/>
    <property type="match status" value="1"/>
</dbReference>
<sequence>MKITINESSNNSEVEIIIKCKAVDDEIHRIMSMIKNSEEKILGIVDGSTHFIEPENIFYFESVDKKTFMYTKSQVLETHLKLYEIEKKLTKYDFFRASKSTVINISKIKRLSPRFNGKLEVLLENDERLIISRQYVRIIKEILGL</sequence>
<dbReference type="PANTHER" id="PTHR37299">
    <property type="entry name" value="TRANSCRIPTIONAL REGULATOR-RELATED"/>
    <property type="match status" value="1"/>
</dbReference>
<evidence type="ECO:0000313" key="2">
    <source>
        <dbReference type="EMBL" id="MPM78415.1"/>
    </source>
</evidence>
<organism evidence="2">
    <name type="scientific">bioreactor metagenome</name>
    <dbReference type="NCBI Taxonomy" id="1076179"/>
    <lineage>
        <taxon>unclassified sequences</taxon>
        <taxon>metagenomes</taxon>
        <taxon>ecological metagenomes</taxon>
    </lineage>
</organism>
<gene>
    <name evidence="2" type="ORF">SDC9_125426</name>
</gene>
<dbReference type="Gene3D" id="2.40.50.1020">
    <property type="entry name" value="LytTr DNA-binding domain"/>
    <property type="match status" value="1"/>
</dbReference>
<dbReference type="EMBL" id="VSSQ01028628">
    <property type="protein sequence ID" value="MPM78415.1"/>
    <property type="molecule type" value="Genomic_DNA"/>
</dbReference>
<proteinExistence type="predicted"/>
<dbReference type="GO" id="GO:0000156">
    <property type="term" value="F:phosphorelay response regulator activity"/>
    <property type="evidence" value="ECO:0007669"/>
    <property type="project" value="InterPro"/>
</dbReference>
<comment type="caution">
    <text evidence="2">The sequence shown here is derived from an EMBL/GenBank/DDBJ whole genome shotgun (WGS) entry which is preliminary data.</text>
</comment>
<dbReference type="AlphaFoldDB" id="A0A645CNE7"/>
<feature type="domain" description="HTH LytTR-type" evidence="1">
    <location>
        <begin position="41"/>
        <end position="145"/>
    </location>
</feature>
<dbReference type="PANTHER" id="PTHR37299:SF4">
    <property type="entry name" value="TRANSCRIPTIONAL REGULATOR"/>
    <property type="match status" value="1"/>
</dbReference>
<protein>
    <submittedName>
        <fullName evidence="2">Putative HTH-type transcriptional regulator</fullName>
    </submittedName>
</protein>
<name>A0A645CNE7_9ZZZZ</name>
<dbReference type="GO" id="GO:0003677">
    <property type="term" value="F:DNA binding"/>
    <property type="evidence" value="ECO:0007669"/>
    <property type="project" value="InterPro"/>
</dbReference>
<dbReference type="PROSITE" id="PS50930">
    <property type="entry name" value="HTH_LYTTR"/>
    <property type="match status" value="1"/>
</dbReference>
<dbReference type="InterPro" id="IPR046947">
    <property type="entry name" value="LytR-like"/>
</dbReference>
<reference evidence="2" key="1">
    <citation type="submission" date="2019-08" db="EMBL/GenBank/DDBJ databases">
        <authorList>
            <person name="Kucharzyk K."/>
            <person name="Murdoch R.W."/>
            <person name="Higgins S."/>
            <person name="Loffler F."/>
        </authorList>
    </citation>
    <scope>NUCLEOTIDE SEQUENCE</scope>
</reference>